<proteinExistence type="inferred from homology"/>
<evidence type="ECO:0000256" key="5">
    <source>
        <dbReference type="ARBA" id="ARBA00022806"/>
    </source>
</evidence>
<keyword evidence="8" id="KW-0234">DNA repair</keyword>
<keyword evidence="4" id="KW-0227">DNA damage</keyword>
<protein>
    <submittedName>
        <fullName evidence="13">Transcription initiation factor IIF subunit alpha</fullName>
    </submittedName>
</protein>
<dbReference type="Pfam" id="PF25875">
    <property type="entry name" value="WHD_Rad26_CSB"/>
    <property type="match status" value="1"/>
</dbReference>
<evidence type="ECO:0000256" key="7">
    <source>
        <dbReference type="ARBA" id="ARBA00023125"/>
    </source>
</evidence>
<accession>A0A183ELL9</accession>
<dbReference type="Proteomes" id="UP000271098">
    <property type="component" value="Unassembled WGS sequence"/>
</dbReference>
<organism evidence="13">
    <name type="scientific">Gongylonema pulchrum</name>
    <dbReference type="NCBI Taxonomy" id="637853"/>
    <lineage>
        <taxon>Eukaryota</taxon>
        <taxon>Metazoa</taxon>
        <taxon>Ecdysozoa</taxon>
        <taxon>Nematoda</taxon>
        <taxon>Chromadorea</taxon>
        <taxon>Rhabditida</taxon>
        <taxon>Spirurina</taxon>
        <taxon>Spiruromorpha</taxon>
        <taxon>Spiruroidea</taxon>
        <taxon>Gongylonematidae</taxon>
        <taxon>Gongylonema</taxon>
    </lineage>
</organism>
<keyword evidence="9" id="KW-0539">Nucleus</keyword>
<evidence type="ECO:0000313" key="13">
    <source>
        <dbReference type="WBParaSite" id="GPUH_0002188701-mRNA-1"/>
    </source>
</evidence>
<dbReference type="EMBL" id="UYRT01093658">
    <property type="protein sequence ID" value="VDN39073.1"/>
    <property type="molecule type" value="Genomic_DNA"/>
</dbReference>
<evidence type="ECO:0000259" key="10">
    <source>
        <dbReference type="Pfam" id="PF25875"/>
    </source>
</evidence>
<keyword evidence="7" id="KW-0238">DNA-binding</keyword>
<keyword evidence="12" id="KW-1185">Reference proteome</keyword>
<reference evidence="11 12" key="2">
    <citation type="submission" date="2018-11" db="EMBL/GenBank/DDBJ databases">
        <authorList>
            <consortium name="Pathogen Informatics"/>
        </authorList>
    </citation>
    <scope>NUCLEOTIDE SEQUENCE [LARGE SCALE GENOMIC DNA]</scope>
</reference>
<dbReference type="InterPro" id="IPR058951">
    <property type="entry name" value="WHD_Rad26_CSB-like"/>
</dbReference>
<feature type="domain" description="Rad26/CSB-like winged helix DNA-binding" evidence="10">
    <location>
        <begin position="192"/>
        <end position="254"/>
    </location>
</feature>
<sequence length="254" mass="29380">MKRKVQHEDEGLSEIDIKIPHLKKIRRYKEQKPEGSSVQDDYVLSKLLRNAGVISALQHDQIFSGSIADDQLIEDEANAVAAEAAASLRRSRFMSTAATEKPKFGLRKAAAFQRFMENDDSRDEANADEPTFSGAALLRENKSDTSLLDAIRRRKQRTFDTWKLNEERVEEDYPSLHNVSTQKSSKKLNKYEKLAEEIRSFFAIRNGTASTEEILQNFKNRVPVEDSYQFRSILRRLCKLQKDTSIWFLRDEFQ</sequence>
<comment type="similarity">
    <text evidence="2">Belongs to the SNF2/RAD54 helicase family.</text>
</comment>
<reference evidence="13" key="1">
    <citation type="submission" date="2016-06" db="UniProtKB">
        <authorList>
            <consortium name="WormBaseParasite"/>
        </authorList>
    </citation>
    <scope>IDENTIFICATION</scope>
</reference>
<keyword evidence="6" id="KW-0067">ATP-binding</keyword>
<keyword evidence="5" id="KW-0347">Helicase</keyword>
<keyword evidence="3" id="KW-0547">Nucleotide-binding</keyword>
<evidence type="ECO:0000313" key="12">
    <source>
        <dbReference type="Proteomes" id="UP000271098"/>
    </source>
</evidence>
<dbReference type="OrthoDB" id="448448at2759"/>
<name>A0A183ELL9_9BILA</name>
<evidence type="ECO:0000256" key="6">
    <source>
        <dbReference type="ARBA" id="ARBA00022840"/>
    </source>
</evidence>
<evidence type="ECO:0000313" key="11">
    <source>
        <dbReference type="EMBL" id="VDN39073.1"/>
    </source>
</evidence>
<gene>
    <name evidence="11" type="ORF">GPUH_LOCUS21861</name>
</gene>
<dbReference type="AlphaFoldDB" id="A0A183ELL9"/>
<dbReference type="WBParaSite" id="GPUH_0002188701-mRNA-1">
    <property type="protein sequence ID" value="GPUH_0002188701-mRNA-1"/>
    <property type="gene ID" value="GPUH_0002188701"/>
</dbReference>
<evidence type="ECO:0000256" key="8">
    <source>
        <dbReference type="ARBA" id="ARBA00023204"/>
    </source>
</evidence>
<dbReference type="CDD" id="cd22254">
    <property type="entry name" value="CSB_WHD"/>
    <property type="match status" value="1"/>
</dbReference>
<evidence type="ECO:0000256" key="2">
    <source>
        <dbReference type="ARBA" id="ARBA00007025"/>
    </source>
</evidence>
<comment type="subcellular location">
    <subcellularLocation>
        <location evidence="1">Nucleus</location>
    </subcellularLocation>
</comment>
<evidence type="ECO:0000256" key="1">
    <source>
        <dbReference type="ARBA" id="ARBA00004123"/>
    </source>
</evidence>
<keyword evidence="5" id="KW-0378">Hydrolase</keyword>
<evidence type="ECO:0000256" key="9">
    <source>
        <dbReference type="ARBA" id="ARBA00023242"/>
    </source>
</evidence>
<evidence type="ECO:0000256" key="3">
    <source>
        <dbReference type="ARBA" id="ARBA00022741"/>
    </source>
</evidence>
<evidence type="ECO:0000256" key="4">
    <source>
        <dbReference type="ARBA" id="ARBA00022763"/>
    </source>
</evidence>